<keyword evidence="2" id="KW-1185">Reference proteome</keyword>
<dbReference type="EMBL" id="LJIJ01001704">
    <property type="protein sequence ID" value="ODM91009.1"/>
    <property type="molecule type" value="Genomic_DNA"/>
</dbReference>
<evidence type="ECO:0000313" key="1">
    <source>
        <dbReference type="EMBL" id="ODM91009.1"/>
    </source>
</evidence>
<dbReference type="AlphaFoldDB" id="A0A1D2MDI3"/>
<accession>A0A1D2MDI3</accession>
<proteinExistence type="predicted"/>
<reference evidence="1 2" key="1">
    <citation type="journal article" date="2016" name="Genome Biol. Evol.">
        <title>Gene Family Evolution Reflects Adaptation to Soil Environmental Stressors in the Genome of the Collembolan Orchesella cincta.</title>
        <authorList>
            <person name="Faddeeva-Vakhrusheva A."/>
            <person name="Derks M.F."/>
            <person name="Anvar S.Y."/>
            <person name="Agamennone V."/>
            <person name="Suring W."/>
            <person name="Smit S."/>
            <person name="van Straalen N.M."/>
            <person name="Roelofs D."/>
        </authorList>
    </citation>
    <scope>NUCLEOTIDE SEQUENCE [LARGE SCALE GENOMIC DNA]</scope>
    <source>
        <tissue evidence="1">Mixed pool</tissue>
    </source>
</reference>
<gene>
    <name evidence="1" type="ORF">Ocin01_15672</name>
</gene>
<protein>
    <submittedName>
        <fullName evidence="1">Uncharacterized protein</fullName>
    </submittedName>
</protein>
<dbReference type="OrthoDB" id="9994422at2759"/>
<name>A0A1D2MDI3_ORCCI</name>
<organism evidence="1 2">
    <name type="scientific">Orchesella cincta</name>
    <name type="common">Springtail</name>
    <name type="synonym">Podura cincta</name>
    <dbReference type="NCBI Taxonomy" id="48709"/>
    <lineage>
        <taxon>Eukaryota</taxon>
        <taxon>Metazoa</taxon>
        <taxon>Ecdysozoa</taxon>
        <taxon>Arthropoda</taxon>
        <taxon>Hexapoda</taxon>
        <taxon>Collembola</taxon>
        <taxon>Entomobryomorpha</taxon>
        <taxon>Entomobryoidea</taxon>
        <taxon>Orchesellidae</taxon>
        <taxon>Orchesellinae</taxon>
        <taxon>Orchesella</taxon>
    </lineage>
</organism>
<comment type="caution">
    <text evidence="1">The sequence shown here is derived from an EMBL/GenBank/DDBJ whole genome shotgun (WGS) entry which is preliminary data.</text>
</comment>
<evidence type="ECO:0000313" key="2">
    <source>
        <dbReference type="Proteomes" id="UP000094527"/>
    </source>
</evidence>
<sequence>MDGTSKFSMGRCAVIRLLIGCSFVAFPKPRKSFCPCSPLTIYDLEDHRSRVSWIGQKVVLDDECPCLYPELPQPRPCPVYPEYSDIIDPESTHYEIPIRGTEDYKGLNHNFDILNDKY</sequence>
<dbReference type="Proteomes" id="UP000094527">
    <property type="component" value="Unassembled WGS sequence"/>
</dbReference>